<evidence type="ECO:0000259" key="1">
    <source>
        <dbReference type="PROSITE" id="PS50965"/>
    </source>
</evidence>
<feature type="domain" description="NERD" evidence="1">
    <location>
        <begin position="42"/>
        <end position="157"/>
    </location>
</feature>
<gene>
    <name evidence="2" type="ORF">KQ486_01855</name>
</gene>
<proteinExistence type="predicted"/>
<evidence type="ECO:0000313" key="2">
    <source>
        <dbReference type="EMBL" id="MBU6079752.1"/>
    </source>
</evidence>
<name>A0ABS6GKQ2_9BACI</name>
<dbReference type="InterPro" id="IPR011528">
    <property type="entry name" value="NERD"/>
</dbReference>
<dbReference type="EMBL" id="JAHLZF010000002">
    <property type="protein sequence ID" value="MBU6079752.1"/>
    <property type="molecule type" value="Genomic_DNA"/>
</dbReference>
<sequence length="345" mass="40579">MSIDKKSSIPPHILKLQALYHRLPLNHSRYPHVEKRIKNELAGLYGESRLYYPLSKFPTPHKVLQNTRLYLHSSYFQIDFLIITPKFLLILESKYYSDDLMFDDTVHQVIQKKDQQIRVFDDPVLQAEEQAYQLTMWLEKLGYSNLPIEYYVVMTNSQTRLRIDPTNNHHAEKVISLQRLPSLFRELIKRYQQDTLTLNEMSNLTKTISYHHQTYNPDILKTMKVSEGDILKGVICMKCGTVGMKMYRLRWQCVTCDYRSRDAHENTLKDYFLLIGPTITNQNFRNFTSLKSGSTAKDMLNKASSKVTGNTKSRQYQLSYNFDSEDFNYLSKLNTIKSKLKNELQ</sequence>
<reference evidence="2 3" key="1">
    <citation type="journal article" date="2011" name="Int. J. Syst. Evol. Microbiol.">
        <title>Allobacillus halotolerans gen. nov., sp. nov. isolated from shrimp paste.</title>
        <authorList>
            <person name="Sheu S.Y."/>
            <person name="Arun A.B."/>
            <person name="Jiang S.R."/>
            <person name="Young C.C."/>
            <person name="Chen W.M."/>
        </authorList>
    </citation>
    <scope>NUCLEOTIDE SEQUENCE [LARGE SCALE GENOMIC DNA]</scope>
    <source>
        <strain evidence="2 3">LMG 24826</strain>
    </source>
</reference>
<dbReference type="PROSITE" id="PS50965">
    <property type="entry name" value="NERD"/>
    <property type="match status" value="1"/>
</dbReference>
<dbReference type="Pfam" id="PF08378">
    <property type="entry name" value="NERD"/>
    <property type="match status" value="1"/>
</dbReference>
<comment type="caution">
    <text evidence="2">The sequence shown here is derived from an EMBL/GenBank/DDBJ whole genome shotgun (WGS) entry which is preliminary data.</text>
</comment>
<evidence type="ECO:0000313" key="3">
    <source>
        <dbReference type="Proteomes" id="UP000812672"/>
    </source>
</evidence>
<organism evidence="2 3">
    <name type="scientific">Allobacillus halotolerans</name>
    <dbReference type="NCBI Taxonomy" id="570278"/>
    <lineage>
        <taxon>Bacteria</taxon>
        <taxon>Bacillati</taxon>
        <taxon>Bacillota</taxon>
        <taxon>Bacilli</taxon>
        <taxon>Bacillales</taxon>
        <taxon>Bacillaceae</taxon>
        <taxon>Allobacillus</taxon>
    </lineage>
</organism>
<dbReference type="Proteomes" id="UP000812672">
    <property type="component" value="Unassembled WGS sequence"/>
</dbReference>
<accession>A0ABS6GKQ2</accession>
<keyword evidence="3" id="KW-1185">Reference proteome</keyword>
<dbReference type="RefSeq" id="WP_216686610.1">
    <property type="nucleotide sequence ID" value="NZ_CAUPKR010000019.1"/>
</dbReference>
<protein>
    <submittedName>
        <fullName evidence="2">NERD domain-containing protein</fullName>
    </submittedName>
</protein>